<evidence type="ECO:0000313" key="1">
    <source>
        <dbReference type="EMBL" id="MDQ0214707.1"/>
    </source>
</evidence>
<dbReference type="InterPro" id="IPR032466">
    <property type="entry name" value="Metal_Hydrolase"/>
</dbReference>
<organism evidence="1 2">
    <name type="scientific">Oikeobacillus pervagus</name>
    <dbReference type="NCBI Taxonomy" id="1325931"/>
    <lineage>
        <taxon>Bacteria</taxon>
        <taxon>Bacillati</taxon>
        <taxon>Bacillota</taxon>
        <taxon>Bacilli</taxon>
        <taxon>Bacillales</taxon>
        <taxon>Bacillaceae</taxon>
        <taxon>Oikeobacillus</taxon>
    </lineage>
</organism>
<dbReference type="InterPro" id="IPR008257">
    <property type="entry name" value="Pept_M19"/>
</dbReference>
<sequence>MIFDAHCDVLYQLQLDAIKNFQSESDLHVTYEQLNKVGGKVQCFAIYLPSDTTPNDRFQTALEELDLFFEKVIKPNPKMKLIKSRKDLLGLEASEIGAVLTLEGCEAIEEDLIKLRTLYHLGVRSFGLTWNNANALADGAGEKRAAGLTNFGKKVVHELNDLHVWTDVSHLSEKAFWDVIEIADFPIASHSNSYKLCPHPRNLKDQQIKALIEKNGVIGITFVPHFLQKDGKAVLEDVVQHLDYICSLGGENHVGFGSDFDGIDETIPTLSRYQDYENLIDKLHKYYTDKQVRKFLYDNFVNHFPL</sequence>
<reference evidence="1" key="1">
    <citation type="submission" date="2023-07" db="EMBL/GenBank/DDBJ databases">
        <title>Genomic Encyclopedia of Type Strains, Phase IV (KMG-IV): sequencing the most valuable type-strain genomes for metagenomic binning, comparative biology and taxonomic classification.</title>
        <authorList>
            <person name="Goeker M."/>
        </authorList>
    </citation>
    <scope>NUCLEOTIDE SEQUENCE</scope>
    <source>
        <strain evidence="1">DSM 23947</strain>
    </source>
</reference>
<dbReference type="RefSeq" id="WP_307256690.1">
    <property type="nucleotide sequence ID" value="NZ_JAUSUC010000009.1"/>
</dbReference>
<dbReference type="PANTHER" id="PTHR10443">
    <property type="entry name" value="MICROSOMAL DIPEPTIDASE"/>
    <property type="match status" value="1"/>
</dbReference>
<dbReference type="PROSITE" id="PS51365">
    <property type="entry name" value="RENAL_DIPEPTIDASE_2"/>
    <property type="match status" value="1"/>
</dbReference>
<dbReference type="Gene3D" id="3.20.20.140">
    <property type="entry name" value="Metal-dependent hydrolases"/>
    <property type="match status" value="1"/>
</dbReference>
<keyword evidence="1" id="KW-0378">Hydrolase</keyword>
<accession>A0AAJ1SZU5</accession>
<dbReference type="AlphaFoldDB" id="A0AAJ1SZU5"/>
<keyword evidence="1" id="KW-0224">Dipeptidase</keyword>
<evidence type="ECO:0000313" key="2">
    <source>
        <dbReference type="Proteomes" id="UP001237207"/>
    </source>
</evidence>
<dbReference type="CDD" id="cd01301">
    <property type="entry name" value="rDP_like"/>
    <property type="match status" value="1"/>
</dbReference>
<dbReference type="SUPFAM" id="SSF51556">
    <property type="entry name" value="Metallo-dependent hydrolases"/>
    <property type="match status" value="1"/>
</dbReference>
<comment type="caution">
    <text evidence="1">The sequence shown here is derived from an EMBL/GenBank/DDBJ whole genome shotgun (WGS) entry which is preliminary data.</text>
</comment>
<protein>
    <submittedName>
        <fullName evidence="1">Membrane dipeptidase</fullName>
        <ecNumber evidence="1">3.4.13.19</ecNumber>
    </submittedName>
</protein>
<name>A0AAJ1SZU5_9BACI</name>
<gene>
    <name evidence="1" type="ORF">J2S13_001104</name>
</gene>
<dbReference type="EMBL" id="JAUSUC010000009">
    <property type="protein sequence ID" value="MDQ0214707.1"/>
    <property type="molecule type" value="Genomic_DNA"/>
</dbReference>
<keyword evidence="1" id="KW-0645">Protease</keyword>
<dbReference type="GO" id="GO:0006508">
    <property type="term" value="P:proteolysis"/>
    <property type="evidence" value="ECO:0007669"/>
    <property type="project" value="InterPro"/>
</dbReference>
<proteinExistence type="predicted"/>
<dbReference type="Proteomes" id="UP001237207">
    <property type="component" value="Unassembled WGS sequence"/>
</dbReference>
<keyword evidence="2" id="KW-1185">Reference proteome</keyword>
<dbReference type="GO" id="GO:0070573">
    <property type="term" value="F:metallodipeptidase activity"/>
    <property type="evidence" value="ECO:0007669"/>
    <property type="project" value="InterPro"/>
</dbReference>
<dbReference type="EC" id="3.4.13.19" evidence="1"/>
<dbReference type="PANTHER" id="PTHR10443:SF12">
    <property type="entry name" value="DIPEPTIDASE"/>
    <property type="match status" value="1"/>
</dbReference>
<dbReference type="Pfam" id="PF01244">
    <property type="entry name" value="Peptidase_M19"/>
    <property type="match status" value="1"/>
</dbReference>